<name>A0ABV8YWP6_9ACTN</name>
<evidence type="ECO:0000313" key="2">
    <source>
        <dbReference type="Proteomes" id="UP001596012"/>
    </source>
</evidence>
<accession>A0ABV8YWP6</accession>
<sequence length="58" mass="6177">MGASEAFYTRTLGLRLSDRIIGGPVFLDSGPGDHHVFGFVAAAHLGLHHSSWMVSEPA</sequence>
<protein>
    <recommendedName>
        <fullName evidence="3">Glyoxalase/Bleomycin resistance protein/Dioxygenase superfamily protein</fullName>
    </recommendedName>
</protein>
<keyword evidence="2" id="KW-1185">Reference proteome</keyword>
<organism evidence="1 2">
    <name type="scientific">Streptomyces xiangluensis</name>
    <dbReference type="NCBI Taxonomy" id="2665720"/>
    <lineage>
        <taxon>Bacteria</taxon>
        <taxon>Bacillati</taxon>
        <taxon>Actinomycetota</taxon>
        <taxon>Actinomycetes</taxon>
        <taxon>Kitasatosporales</taxon>
        <taxon>Streptomycetaceae</taxon>
        <taxon>Streptomyces</taxon>
    </lineage>
</organism>
<dbReference type="Proteomes" id="UP001596012">
    <property type="component" value="Unassembled WGS sequence"/>
</dbReference>
<gene>
    <name evidence="1" type="ORF">ACFPH6_29920</name>
</gene>
<dbReference type="RefSeq" id="WP_386346700.1">
    <property type="nucleotide sequence ID" value="NZ_JBHSFG010000052.1"/>
</dbReference>
<dbReference type="Gene3D" id="3.10.180.10">
    <property type="entry name" value="2,3-Dihydroxybiphenyl 1,2-Dioxygenase, domain 1"/>
    <property type="match status" value="1"/>
</dbReference>
<dbReference type="EMBL" id="JBHSFG010000052">
    <property type="protein sequence ID" value="MFC4468701.1"/>
    <property type="molecule type" value="Genomic_DNA"/>
</dbReference>
<dbReference type="InterPro" id="IPR029068">
    <property type="entry name" value="Glyas_Bleomycin-R_OHBP_Dase"/>
</dbReference>
<evidence type="ECO:0000313" key="1">
    <source>
        <dbReference type="EMBL" id="MFC4468701.1"/>
    </source>
</evidence>
<evidence type="ECO:0008006" key="3">
    <source>
        <dbReference type="Google" id="ProtNLM"/>
    </source>
</evidence>
<comment type="caution">
    <text evidence="1">The sequence shown here is derived from an EMBL/GenBank/DDBJ whole genome shotgun (WGS) entry which is preliminary data.</text>
</comment>
<dbReference type="SUPFAM" id="SSF54593">
    <property type="entry name" value="Glyoxalase/Bleomycin resistance protein/Dihydroxybiphenyl dioxygenase"/>
    <property type="match status" value="1"/>
</dbReference>
<reference evidence="2" key="1">
    <citation type="journal article" date="2019" name="Int. J. Syst. Evol. Microbiol.">
        <title>The Global Catalogue of Microorganisms (GCM) 10K type strain sequencing project: providing services to taxonomists for standard genome sequencing and annotation.</title>
        <authorList>
            <consortium name="The Broad Institute Genomics Platform"/>
            <consortium name="The Broad Institute Genome Sequencing Center for Infectious Disease"/>
            <person name="Wu L."/>
            <person name="Ma J."/>
        </authorList>
    </citation>
    <scope>NUCLEOTIDE SEQUENCE [LARGE SCALE GENOMIC DNA]</scope>
    <source>
        <strain evidence="2">DT43</strain>
    </source>
</reference>
<proteinExistence type="predicted"/>